<evidence type="ECO:0000259" key="8">
    <source>
        <dbReference type="PROSITE" id="PS50949"/>
    </source>
</evidence>
<feature type="domain" description="HTH gntR-type" evidence="8">
    <location>
        <begin position="1"/>
        <end position="68"/>
    </location>
</feature>
<dbReference type="Pfam" id="PF00392">
    <property type="entry name" value="GntR"/>
    <property type="match status" value="1"/>
</dbReference>
<dbReference type="RefSeq" id="WP_315604475.1">
    <property type="nucleotide sequence ID" value="NZ_CP130318.1"/>
</dbReference>
<keyword evidence="3 9" id="KW-0032">Aminotransferase</keyword>
<dbReference type="KEGG" id="paun:MJA45_24270"/>
<dbReference type="InterPro" id="IPR036388">
    <property type="entry name" value="WH-like_DNA-bd_sf"/>
</dbReference>
<name>A0AA96LBM2_9BACL</name>
<dbReference type="PANTHER" id="PTHR46577:SF1">
    <property type="entry name" value="HTH-TYPE TRANSCRIPTIONAL REGULATORY PROTEIN GABR"/>
    <property type="match status" value="1"/>
</dbReference>
<proteinExistence type="inferred from homology"/>
<dbReference type="GO" id="GO:0030170">
    <property type="term" value="F:pyridoxal phosphate binding"/>
    <property type="evidence" value="ECO:0007669"/>
    <property type="project" value="InterPro"/>
</dbReference>
<dbReference type="EMBL" id="CP130318">
    <property type="protein sequence ID" value="WNQ10701.1"/>
    <property type="molecule type" value="Genomic_DNA"/>
</dbReference>
<dbReference type="Pfam" id="PF00155">
    <property type="entry name" value="Aminotran_1_2"/>
    <property type="match status" value="1"/>
</dbReference>
<evidence type="ECO:0000256" key="7">
    <source>
        <dbReference type="ARBA" id="ARBA00023163"/>
    </source>
</evidence>
<comment type="cofactor">
    <cofactor evidence="1">
        <name>pyridoxal 5'-phosphate</name>
        <dbReference type="ChEBI" id="CHEBI:597326"/>
    </cofactor>
</comment>
<keyword evidence="10" id="KW-1185">Reference proteome</keyword>
<evidence type="ECO:0000256" key="6">
    <source>
        <dbReference type="ARBA" id="ARBA00023125"/>
    </source>
</evidence>
<dbReference type="CDD" id="cd07377">
    <property type="entry name" value="WHTH_GntR"/>
    <property type="match status" value="1"/>
</dbReference>
<protein>
    <submittedName>
        <fullName evidence="9">PLP-dependent aminotransferase family protein</fullName>
    </submittedName>
</protein>
<dbReference type="Gene3D" id="3.40.640.10">
    <property type="entry name" value="Type I PLP-dependent aspartate aminotransferase-like (Major domain)"/>
    <property type="match status" value="1"/>
</dbReference>
<dbReference type="CDD" id="cd00609">
    <property type="entry name" value="AAT_like"/>
    <property type="match status" value="1"/>
</dbReference>
<dbReference type="InterPro" id="IPR036390">
    <property type="entry name" value="WH_DNA-bd_sf"/>
</dbReference>
<comment type="similarity">
    <text evidence="2">In the C-terminal section; belongs to the class-I pyridoxal-phosphate-dependent aminotransferase family.</text>
</comment>
<dbReference type="InterPro" id="IPR051446">
    <property type="entry name" value="HTH_trans_reg/aminotransferase"/>
</dbReference>
<evidence type="ECO:0000313" key="9">
    <source>
        <dbReference type="EMBL" id="WNQ10701.1"/>
    </source>
</evidence>
<dbReference type="Proteomes" id="UP001305702">
    <property type="component" value="Chromosome"/>
</dbReference>
<evidence type="ECO:0000313" key="10">
    <source>
        <dbReference type="Proteomes" id="UP001305702"/>
    </source>
</evidence>
<keyword evidence="5" id="KW-0805">Transcription regulation</keyword>
<dbReference type="AlphaFoldDB" id="A0AA96LBM2"/>
<sequence length="454" mass="51322">MLYTRIIQDIEEQIDKGRLKPGGRLPSIRSLSDQLACSRNTVLKAYEELEKKHLVYSVAKSGYYVVEAPMERRTGTGTNDVIDFLSAGPDKAVIPYREFQHCLNQAIETYREDMFTYSDTLGLPSLRTELARHLRDLQVFAPPSRLAVVSGSQQALHLLVSLPFPNGRRGICVEQPTHPAMVESLRQQGVPVHGIEITGAGLDLDRLERLFRDEDIKLFYTVSRFHNPTGYSYTNAEKRRIVELAEKHDVYLIEDDYMGDLDSDAKQDPMFAYEPSGRVIYTKSFSKVMLPGIRLGLAVLPDFLLGPFEAAKFASDLHSPVLTQGALEIYLRNGLFAAHIQRMRSLYRRKALLLQEACRKHLPASASFSGALSGFYSTIGLPSPLQASQLIEYLKPKNVLVDNARKMFLPEWARDNLLRLSVSQVEEARIEEGIHRIAEGIRELLGSRTRVRFI</sequence>
<dbReference type="GO" id="GO:0008483">
    <property type="term" value="F:transaminase activity"/>
    <property type="evidence" value="ECO:0007669"/>
    <property type="project" value="UniProtKB-KW"/>
</dbReference>
<evidence type="ECO:0000256" key="2">
    <source>
        <dbReference type="ARBA" id="ARBA00005384"/>
    </source>
</evidence>
<keyword evidence="7" id="KW-0804">Transcription</keyword>
<dbReference type="InterPro" id="IPR015424">
    <property type="entry name" value="PyrdxlP-dep_Trfase"/>
</dbReference>
<dbReference type="GO" id="GO:0003700">
    <property type="term" value="F:DNA-binding transcription factor activity"/>
    <property type="evidence" value="ECO:0007669"/>
    <property type="project" value="InterPro"/>
</dbReference>
<dbReference type="InterPro" id="IPR015421">
    <property type="entry name" value="PyrdxlP-dep_Trfase_major"/>
</dbReference>
<dbReference type="PROSITE" id="PS50949">
    <property type="entry name" value="HTH_GNTR"/>
    <property type="match status" value="1"/>
</dbReference>
<dbReference type="InterPro" id="IPR004839">
    <property type="entry name" value="Aminotransferase_I/II_large"/>
</dbReference>
<organism evidence="9 10">
    <name type="scientific">Paenibacillus aurantius</name>
    <dbReference type="NCBI Taxonomy" id="2918900"/>
    <lineage>
        <taxon>Bacteria</taxon>
        <taxon>Bacillati</taxon>
        <taxon>Bacillota</taxon>
        <taxon>Bacilli</taxon>
        <taxon>Bacillales</taxon>
        <taxon>Paenibacillaceae</taxon>
        <taxon>Paenibacillus</taxon>
    </lineage>
</organism>
<dbReference type="GO" id="GO:0003677">
    <property type="term" value="F:DNA binding"/>
    <property type="evidence" value="ECO:0007669"/>
    <property type="project" value="UniProtKB-KW"/>
</dbReference>
<keyword evidence="3 9" id="KW-0808">Transferase</keyword>
<evidence type="ECO:0000256" key="1">
    <source>
        <dbReference type="ARBA" id="ARBA00001933"/>
    </source>
</evidence>
<evidence type="ECO:0000256" key="5">
    <source>
        <dbReference type="ARBA" id="ARBA00023015"/>
    </source>
</evidence>
<evidence type="ECO:0000256" key="4">
    <source>
        <dbReference type="ARBA" id="ARBA00022898"/>
    </source>
</evidence>
<dbReference type="SUPFAM" id="SSF53383">
    <property type="entry name" value="PLP-dependent transferases"/>
    <property type="match status" value="1"/>
</dbReference>
<dbReference type="Gene3D" id="1.10.10.10">
    <property type="entry name" value="Winged helix-like DNA-binding domain superfamily/Winged helix DNA-binding domain"/>
    <property type="match status" value="1"/>
</dbReference>
<gene>
    <name evidence="9" type="ORF">MJA45_24270</name>
</gene>
<dbReference type="SMART" id="SM00345">
    <property type="entry name" value="HTH_GNTR"/>
    <property type="match status" value="1"/>
</dbReference>
<dbReference type="InterPro" id="IPR000524">
    <property type="entry name" value="Tscrpt_reg_HTH_GntR"/>
</dbReference>
<dbReference type="SUPFAM" id="SSF46785">
    <property type="entry name" value="Winged helix' DNA-binding domain"/>
    <property type="match status" value="1"/>
</dbReference>
<keyword evidence="6" id="KW-0238">DNA-binding</keyword>
<dbReference type="PANTHER" id="PTHR46577">
    <property type="entry name" value="HTH-TYPE TRANSCRIPTIONAL REGULATORY PROTEIN GABR"/>
    <property type="match status" value="1"/>
</dbReference>
<evidence type="ECO:0000256" key="3">
    <source>
        <dbReference type="ARBA" id="ARBA00022576"/>
    </source>
</evidence>
<reference evidence="9 10" key="1">
    <citation type="submission" date="2022-02" db="EMBL/GenBank/DDBJ databases">
        <title>Paenibacillus sp. MBLB1776 Whole Genome Shotgun Sequencing.</title>
        <authorList>
            <person name="Hwang C.Y."/>
            <person name="Cho E.-S."/>
            <person name="Seo M.-J."/>
        </authorList>
    </citation>
    <scope>NUCLEOTIDE SEQUENCE [LARGE SCALE GENOMIC DNA]</scope>
    <source>
        <strain evidence="9 10">MBLB1776</strain>
    </source>
</reference>
<accession>A0AA96LBM2</accession>
<keyword evidence="4" id="KW-0663">Pyridoxal phosphate</keyword>